<name>A0A0B7ABB0_9EUPU</name>
<feature type="region of interest" description="Disordered" evidence="1">
    <location>
        <begin position="79"/>
        <end position="122"/>
    </location>
</feature>
<feature type="compositionally biased region" description="Polar residues" evidence="1">
    <location>
        <begin position="9"/>
        <end position="20"/>
    </location>
</feature>
<reference evidence="2" key="1">
    <citation type="submission" date="2014-12" db="EMBL/GenBank/DDBJ databases">
        <title>Insight into the proteome of Arion vulgaris.</title>
        <authorList>
            <person name="Aradska J."/>
            <person name="Bulat T."/>
            <person name="Smidak R."/>
            <person name="Sarate P."/>
            <person name="Gangsoo J."/>
            <person name="Sialana F."/>
            <person name="Bilban M."/>
            <person name="Lubec G."/>
        </authorList>
    </citation>
    <scope>NUCLEOTIDE SEQUENCE</scope>
    <source>
        <tissue evidence="2">Skin</tissue>
    </source>
</reference>
<feature type="region of interest" description="Disordered" evidence="1">
    <location>
        <begin position="1"/>
        <end position="20"/>
    </location>
</feature>
<feature type="non-terminal residue" evidence="2">
    <location>
        <position position="1"/>
    </location>
</feature>
<dbReference type="EMBL" id="HACG01030446">
    <property type="protein sequence ID" value="CEK77311.1"/>
    <property type="molecule type" value="Transcribed_RNA"/>
</dbReference>
<gene>
    <name evidence="2" type="primary">ORF103994</name>
</gene>
<evidence type="ECO:0000313" key="2">
    <source>
        <dbReference type="EMBL" id="CEK77311.1"/>
    </source>
</evidence>
<organism evidence="2">
    <name type="scientific">Arion vulgaris</name>
    <dbReference type="NCBI Taxonomy" id="1028688"/>
    <lineage>
        <taxon>Eukaryota</taxon>
        <taxon>Metazoa</taxon>
        <taxon>Spiralia</taxon>
        <taxon>Lophotrochozoa</taxon>
        <taxon>Mollusca</taxon>
        <taxon>Gastropoda</taxon>
        <taxon>Heterobranchia</taxon>
        <taxon>Euthyneura</taxon>
        <taxon>Panpulmonata</taxon>
        <taxon>Eupulmonata</taxon>
        <taxon>Stylommatophora</taxon>
        <taxon>Helicina</taxon>
        <taxon>Arionoidea</taxon>
        <taxon>Arionidae</taxon>
        <taxon>Arion</taxon>
    </lineage>
</organism>
<feature type="compositionally biased region" description="Polar residues" evidence="1">
    <location>
        <begin position="89"/>
        <end position="101"/>
    </location>
</feature>
<sequence>DTAHGCQEGDTTSSVSTQQLHDVKCDVVSQHLAEHCAKSPVDVTDSQELPAEEMGKAPSIQEIAHGLSILIELAAKLQNAQHGAADNKQGLTQDNGSNGINKDSERRLTEGFESTTDAVVNE</sequence>
<feature type="compositionally biased region" description="Polar residues" evidence="1">
    <location>
        <begin position="112"/>
        <end position="122"/>
    </location>
</feature>
<dbReference type="AlphaFoldDB" id="A0A0B7ABB0"/>
<evidence type="ECO:0000256" key="1">
    <source>
        <dbReference type="SAM" id="MobiDB-lite"/>
    </source>
</evidence>
<proteinExistence type="predicted"/>
<protein>
    <submittedName>
        <fullName evidence="2">Uncharacterized protein</fullName>
    </submittedName>
</protein>
<accession>A0A0B7ABB0</accession>